<protein>
    <recommendedName>
        <fullName evidence="1">Dedicator of cytokinesis N-terminal domain-containing protein</fullName>
    </recommendedName>
</protein>
<dbReference type="InterPro" id="IPR042455">
    <property type="entry name" value="DOCK_N_sub1"/>
</dbReference>
<keyword evidence="3" id="KW-1185">Reference proteome</keyword>
<name>A0ABQ9UC34_SAGOE</name>
<evidence type="ECO:0000259" key="1">
    <source>
        <dbReference type="Pfam" id="PF16172"/>
    </source>
</evidence>
<proteinExistence type="predicted"/>
<feature type="domain" description="Dedicator of cytokinesis N-terminal" evidence="1">
    <location>
        <begin position="38"/>
        <end position="71"/>
    </location>
</feature>
<dbReference type="EMBL" id="JASSZA010000014">
    <property type="protein sequence ID" value="KAK2093847.1"/>
    <property type="molecule type" value="Genomic_DNA"/>
</dbReference>
<evidence type="ECO:0000313" key="3">
    <source>
        <dbReference type="Proteomes" id="UP001266305"/>
    </source>
</evidence>
<evidence type="ECO:0000313" key="2">
    <source>
        <dbReference type="EMBL" id="KAK2093847.1"/>
    </source>
</evidence>
<dbReference type="Gene3D" id="1.20.1270.350">
    <property type="entry name" value="Dedicator of cytokinesis N-terminal subdomain"/>
    <property type="match status" value="1"/>
</dbReference>
<accession>A0ABQ9UC34</accession>
<feature type="non-terminal residue" evidence="2">
    <location>
        <position position="1"/>
    </location>
</feature>
<reference evidence="2 3" key="1">
    <citation type="submission" date="2023-05" db="EMBL/GenBank/DDBJ databases">
        <title>B98-5 Cell Line De Novo Hybrid Assembly: An Optical Mapping Approach.</title>
        <authorList>
            <person name="Kananen K."/>
            <person name="Auerbach J.A."/>
            <person name="Kautto E."/>
            <person name="Blachly J.S."/>
        </authorList>
    </citation>
    <scope>NUCLEOTIDE SEQUENCE [LARGE SCALE GENOMIC DNA]</scope>
    <source>
        <strain evidence="2">B95-8</strain>
        <tissue evidence="2">Cell line</tissue>
    </source>
</reference>
<dbReference type="Proteomes" id="UP001266305">
    <property type="component" value="Unassembled WGS sequence"/>
</dbReference>
<dbReference type="Pfam" id="PF16172">
    <property type="entry name" value="DOCK_N"/>
    <property type="match status" value="1"/>
</dbReference>
<comment type="caution">
    <text evidence="2">The sequence shown here is derived from an EMBL/GenBank/DDBJ whole genome shotgun (WGS) entry which is preliminary data.</text>
</comment>
<sequence>EKKTWDCSRKGCCLCIPNLHTGPCTKQILGGVTAPGHLQHETVIPGELPLVQELTSTLREWAVIWRKLYVKHLLLNPSSDPWGTVPHNKGDLLIYLRLVEERKHVKFLNHKEDGDTTVSLVAFIDHLALTLRVLSGSGLLIGCLSSPEMYIVDPQSHMRGKCNPLTRLDPVSVAQEHRRTKTPHLDPGVVATWKRHVDCKELCTRKICFSSNRVCKLADEEEAIKEMLKAVNIWRKRTKEEKHIGRIWSLREKWTWLCMEGNVDCWGGDWYEMQLGMCLRVKIWKDRTSSTVTGGQ</sequence>
<dbReference type="InterPro" id="IPR032376">
    <property type="entry name" value="DOCK_N"/>
</dbReference>
<gene>
    <name evidence="2" type="ORF">P7K49_027585</name>
</gene>
<organism evidence="2 3">
    <name type="scientific">Saguinus oedipus</name>
    <name type="common">Cotton-top tamarin</name>
    <name type="synonym">Oedipomidas oedipus</name>
    <dbReference type="NCBI Taxonomy" id="9490"/>
    <lineage>
        <taxon>Eukaryota</taxon>
        <taxon>Metazoa</taxon>
        <taxon>Chordata</taxon>
        <taxon>Craniata</taxon>
        <taxon>Vertebrata</taxon>
        <taxon>Euteleostomi</taxon>
        <taxon>Mammalia</taxon>
        <taxon>Eutheria</taxon>
        <taxon>Euarchontoglires</taxon>
        <taxon>Primates</taxon>
        <taxon>Haplorrhini</taxon>
        <taxon>Platyrrhini</taxon>
        <taxon>Cebidae</taxon>
        <taxon>Callitrichinae</taxon>
        <taxon>Saguinus</taxon>
    </lineage>
</organism>